<evidence type="ECO:0000313" key="5">
    <source>
        <dbReference type="EMBL" id="KAF4359862.1"/>
    </source>
</evidence>
<keyword evidence="2" id="KW-0645">Protease</keyword>
<evidence type="ECO:0000259" key="4">
    <source>
        <dbReference type="PROSITE" id="PS50600"/>
    </source>
</evidence>
<reference evidence="5 6" key="1">
    <citation type="journal article" date="2020" name="bioRxiv">
        <title>Sequence and annotation of 42 cannabis genomes reveals extensive copy number variation in cannabinoid synthesis and pathogen resistance genes.</title>
        <authorList>
            <person name="Mckernan K.J."/>
            <person name="Helbert Y."/>
            <person name="Kane L.T."/>
            <person name="Ebling H."/>
            <person name="Zhang L."/>
            <person name="Liu B."/>
            <person name="Eaton Z."/>
            <person name="Mclaughlin S."/>
            <person name="Kingan S."/>
            <person name="Baybayan P."/>
            <person name="Concepcion G."/>
            <person name="Jordan M."/>
            <person name="Riva A."/>
            <person name="Barbazuk W."/>
            <person name="Harkins T."/>
        </authorList>
    </citation>
    <scope>NUCLEOTIDE SEQUENCE [LARGE SCALE GENOMIC DNA]</scope>
    <source>
        <strain evidence="6">cv. Jamaican Lion 4</strain>
        <tissue evidence="5">Leaf</tissue>
    </source>
</reference>
<name>A0A7J6EN34_CANSA</name>
<dbReference type="GO" id="GO:0006508">
    <property type="term" value="P:proteolysis"/>
    <property type="evidence" value="ECO:0007669"/>
    <property type="project" value="UniProtKB-KW"/>
</dbReference>
<dbReference type="GO" id="GO:0008234">
    <property type="term" value="F:cysteine-type peptidase activity"/>
    <property type="evidence" value="ECO:0007669"/>
    <property type="project" value="InterPro"/>
</dbReference>
<dbReference type="EMBL" id="JAATIP010000212">
    <property type="protein sequence ID" value="KAF4359862.1"/>
    <property type="molecule type" value="Genomic_DNA"/>
</dbReference>
<evidence type="ECO:0000256" key="1">
    <source>
        <dbReference type="ARBA" id="ARBA00005234"/>
    </source>
</evidence>
<dbReference type="Gene3D" id="3.40.395.10">
    <property type="entry name" value="Adenoviral Proteinase, Chain A"/>
    <property type="match status" value="1"/>
</dbReference>
<dbReference type="InterPro" id="IPR038765">
    <property type="entry name" value="Papain-like_cys_pep_sf"/>
</dbReference>
<organism evidence="5 6">
    <name type="scientific">Cannabis sativa</name>
    <name type="common">Hemp</name>
    <name type="synonym">Marijuana</name>
    <dbReference type="NCBI Taxonomy" id="3483"/>
    <lineage>
        <taxon>Eukaryota</taxon>
        <taxon>Viridiplantae</taxon>
        <taxon>Streptophyta</taxon>
        <taxon>Embryophyta</taxon>
        <taxon>Tracheophyta</taxon>
        <taxon>Spermatophyta</taxon>
        <taxon>Magnoliopsida</taxon>
        <taxon>eudicotyledons</taxon>
        <taxon>Gunneridae</taxon>
        <taxon>Pentapetalae</taxon>
        <taxon>rosids</taxon>
        <taxon>fabids</taxon>
        <taxon>Rosales</taxon>
        <taxon>Cannabaceae</taxon>
        <taxon>Cannabis</taxon>
    </lineage>
</organism>
<comment type="similarity">
    <text evidence="1">Belongs to the peptidase C48 family.</text>
</comment>
<dbReference type="SUPFAM" id="SSF54001">
    <property type="entry name" value="Cysteine proteinases"/>
    <property type="match status" value="1"/>
</dbReference>
<proteinExistence type="inferred from homology"/>
<feature type="domain" description="Ubiquitin-like protease family profile" evidence="4">
    <location>
        <begin position="8"/>
        <end position="191"/>
    </location>
</feature>
<protein>
    <recommendedName>
        <fullName evidence="4">Ubiquitin-like protease family profile domain-containing protein</fullName>
    </recommendedName>
</protein>
<dbReference type="InterPro" id="IPR003653">
    <property type="entry name" value="Peptidase_C48_C"/>
</dbReference>
<dbReference type="PROSITE" id="PS50600">
    <property type="entry name" value="ULP_PROTEASE"/>
    <property type="match status" value="1"/>
</dbReference>
<keyword evidence="3" id="KW-0378">Hydrolase</keyword>
<evidence type="ECO:0000256" key="2">
    <source>
        <dbReference type="ARBA" id="ARBA00022670"/>
    </source>
</evidence>
<evidence type="ECO:0000313" key="6">
    <source>
        <dbReference type="Proteomes" id="UP000525078"/>
    </source>
</evidence>
<gene>
    <name evidence="5" type="ORF">F8388_015902</name>
</gene>
<dbReference type="Pfam" id="PF02902">
    <property type="entry name" value="Peptidase_C48"/>
    <property type="match status" value="1"/>
</dbReference>
<evidence type="ECO:0000256" key="3">
    <source>
        <dbReference type="ARBA" id="ARBA00022801"/>
    </source>
</evidence>
<dbReference type="Proteomes" id="UP000525078">
    <property type="component" value="Unassembled WGS sequence"/>
</dbReference>
<accession>A0A7J6EN34</accession>
<dbReference type="AlphaFoldDB" id="A0A7J6EN34"/>
<comment type="caution">
    <text evidence="5">The sequence shown here is derived from an EMBL/GenBank/DDBJ whole genome shotgun (WGS) entry which is preliminary data.</text>
</comment>
<sequence length="206" mass="24253">MENEINDLKYELASLSYLKEEVKALKALMLENELHPMVITMISLFLTEEERSGGCSTIWYIFHVDYWLKESLPYRDLPLHEVWREMDYYNIFMGNLDFCKEVSHYCLARVIISLKTVEVWDSLADEKSPVQQSNKIKKILRNLDLAMANQIKKRPSTFSFASFCICRAQNVPRQPNSFDCGVFVALFMIHRCRLDKRSFEVVDIFN</sequence>